<evidence type="ECO:0000313" key="1">
    <source>
        <dbReference type="EMBL" id="MEJ2903032.1"/>
    </source>
</evidence>
<reference evidence="1 2" key="1">
    <citation type="submission" date="2024-03" db="EMBL/GenBank/DDBJ databases">
        <title>Sequence of Lycoming College Course Isolates.</title>
        <authorList>
            <person name="Plotts O."/>
            <person name="Newman J."/>
        </authorList>
    </citation>
    <scope>NUCLEOTIDE SEQUENCE [LARGE SCALE GENOMIC DNA]</scope>
    <source>
        <strain evidence="1 2">CJB-3</strain>
    </source>
</reference>
<dbReference type="EMBL" id="JBBEUB010000003">
    <property type="protein sequence ID" value="MEJ2903032.1"/>
    <property type="molecule type" value="Genomic_DNA"/>
</dbReference>
<gene>
    <name evidence="1" type="ORF">WAE58_11380</name>
</gene>
<dbReference type="RefSeq" id="WP_288883971.1">
    <property type="nucleotide sequence ID" value="NZ_CBFGNQ010000037.1"/>
</dbReference>
<accession>A0ABU8NNK4</accession>
<name>A0ABU8NNK4_9SPHI</name>
<organism evidence="1 2">
    <name type="scientific">Pedobacter panaciterrae</name>
    <dbReference type="NCBI Taxonomy" id="363849"/>
    <lineage>
        <taxon>Bacteria</taxon>
        <taxon>Pseudomonadati</taxon>
        <taxon>Bacteroidota</taxon>
        <taxon>Sphingobacteriia</taxon>
        <taxon>Sphingobacteriales</taxon>
        <taxon>Sphingobacteriaceae</taxon>
        <taxon>Pedobacter</taxon>
    </lineage>
</organism>
<keyword evidence="2" id="KW-1185">Reference proteome</keyword>
<comment type="caution">
    <text evidence="1">The sequence shown here is derived from an EMBL/GenBank/DDBJ whole genome shotgun (WGS) entry which is preliminary data.</text>
</comment>
<proteinExistence type="predicted"/>
<protein>
    <submittedName>
        <fullName evidence="1">Uncharacterized protein</fullName>
    </submittedName>
</protein>
<dbReference type="Proteomes" id="UP001378956">
    <property type="component" value="Unassembled WGS sequence"/>
</dbReference>
<evidence type="ECO:0000313" key="2">
    <source>
        <dbReference type="Proteomes" id="UP001378956"/>
    </source>
</evidence>
<sequence>MTNKVAKIKLILASICALLILFINVETQQVKIGKPVIEPSKILDDVMHWLYYDRGYLRLSEDFIAYDQTLKPITKDRL</sequence>